<dbReference type="Proteomes" id="UP000038040">
    <property type="component" value="Unplaced"/>
</dbReference>
<gene>
    <name evidence="1" type="ORF">DME_LOCUS7712</name>
</gene>
<proteinExistence type="predicted"/>
<reference evidence="4" key="1">
    <citation type="submission" date="2016-04" db="UniProtKB">
        <authorList>
            <consortium name="WormBaseParasite"/>
        </authorList>
    </citation>
    <scope>IDENTIFICATION</scope>
</reference>
<protein>
    <submittedName>
        <fullName evidence="4">Rif1_N domain-containing protein</fullName>
    </submittedName>
</protein>
<organism evidence="2 4">
    <name type="scientific">Dracunculus medinensis</name>
    <name type="common">Guinea worm</name>
    <dbReference type="NCBI Taxonomy" id="318479"/>
    <lineage>
        <taxon>Eukaryota</taxon>
        <taxon>Metazoa</taxon>
        <taxon>Ecdysozoa</taxon>
        <taxon>Nematoda</taxon>
        <taxon>Chromadorea</taxon>
        <taxon>Rhabditida</taxon>
        <taxon>Spirurina</taxon>
        <taxon>Dracunculoidea</taxon>
        <taxon>Dracunculidae</taxon>
        <taxon>Dracunculus</taxon>
    </lineage>
</organism>
<keyword evidence="3" id="KW-1185">Reference proteome</keyword>
<dbReference type="WBParaSite" id="DME_0000370701-mRNA-1">
    <property type="protein sequence ID" value="DME_0000370701-mRNA-1"/>
    <property type="gene ID" value="DME_0000370701"/>
</dbReference>
<accession>A0A158Q402</accession>
<evidence type="ECO:0000313" key="1">
    <source>
        <dbReference type="EMBL" id="VDN57739.1"/>
    </source>
</evidence>
<dbReference type="EMBL" id="UYYG01001162">
    <property type="protein sequence ID" value="VDN57739.1"/>
    <property type="molecule type" value="Genomic_DNA"/>
</dbReference>
<dbReference type="AlphaFoldDB" id="A0A158Q402"/>
<evidence type="ECO:0000313" key="2">
    <source>
        <dbReference type="Proteomes" id="UP000038040"/>
    </source>
</evidence>
<evidence type="ECO:0000313" key="3">
    <source>
        <dbReference type="Proteomes" id="UP000274756"/>
    </source>
</evidence>
<name>A0A158Q402_DRAME</name>
<evidence type="ECO:0000313" key="4">
    <source>
        <dbReference type="WBParaSite" id="DME_0000370701-mRNA-1"/>
    </source>
</evidence>
<reference evidence="1 3" key="2">
    <citation type="submission" date="2018-11" db="EMBL/GenBank/DDBJ databases">
        <authorList>
            <consortium name="Pathogen Informatics"/>
        </authorList>
    </citation>
    <scope>NUCLEOTIDE SEQUENCE [LARGE SCALE GENOMIC DNA]</scope>
</reference>
<dbReference type="Proteomes" id="UP000274756">
    <property type="component" value="Unassembled WGS sequence"/>
</dbReference>
<dbReference type="OrthoDB" id="8193282at2759"/>
<sequence>MVLSFVQGVKKIIFTKLSKKKPEIAKHDMRFLSMRFLSERNLLFSASCFVKIFAEYFQESSMIEEFVPVWLVVNMINTEDEDMVQSSNFVYNGLSAFFAQRGFNIIDKKLNYVSAIEVSQWIFKVIGEDCKNRICISQWINLWIDKIVSVLTHVLPDAQQAAIQHSCRICSFIFLYCAPLIFKTPSECIFNRSPFVCLCKLYLQNLVKSLVFYHFFRFFLSSKLMYISEIYQNLPVDLIEDIIPNFIIGLVKLPISTTPYLFRLLIDAIERFSSNFFINEKLCEILQPHSDLIQKLRCTSSRDSNVHKFISSFFA</sequence>